<comment type="caution">
    <text evidence="5">The sequence shown here is derived from an EMBL/GenBank/DDBJ whole genome shotgun (WGS) entry which is preliminary data.</text>
</comment>
<dbReference type="PANTHER" id="PTHR12538">
    <property type="entry name" value="40S RIBOSOMAL PROTEIN S26"/>
    <property type="match status" value="1"/>
</dbReference>
<evidence type="ECO:0000256" key="1">
    <source>
        <dbReference type="ARBA" id="ARBA00008596"/>
    </source>
</evidence>
<evidence type="ECO:0000256" key="2">
    <source>
        <dbReference type="ARBA" id="ARBA00022980"/>
    </source>
</evidence>
<keyword evidence="3 4" id="KW-0687">Ribonucleoprotein</keyword>
<dbReference type="AlphaFoldDB" id="J9D6M2"/>
<reference evidence="6" key="2">
    <citation type="submission" date="2015-07" db="EMBL/GenBank/DDBJ databases">
        <title>Contrasting host-pathogen interactions and genome evolution in two generalist and specialist microsporidian pathogens of mosquitoes.</title>
        <authorList>
            <consortium name="The Broad Institute Genomics Platform"/>
            <consortium name="The Broad Institute Genome Sequencing Center for Infectious Disease"/>
            <person name="Cuomo C.A."/>
            <person name="Sanscrainte N.D."/>
            <person name="Goldberg J.M."/>
            <person name="Heiman D."/>
            <person name="Young S."/>
            <person name="Zeng Q."/>
            <person name="Becnel J.J."/>
            <person name="Birren B.W."/>
        </authorList>
    </citation>
    <scope>NUCLEOTIDE SEQUENCE [LARGE SCALE GENOMIC DNA]</scope>
    <source>
        <strain evidence="6">USNM 41457</strain>
    </source>
</reference>
<dbReference type="OrthoDB" id="10262653at2759"/>
<dbReference type="GO" id="GO:0003735">
    <property type="term" value="F:structural constituent of ribosome"/>
    <property type="evidence" value="ECO:0007669"/>
    <property type="project" value="InterPro"/>
</dbReference>
<reference evidence="5 6" key="1">
    <citation type="submission" date="2011-08" db="EMBL/GenBank/DDBJ databases">
        <authorList>
            <person name="Liu Z.J."/>
            <person name="Shi F.L."/>
            <person name="Lu J.Q."/>
            <person name="Li M."/>
            <person name="Wang Z.L."/>
        </authorList>
    </citation>
    <scope>NUCLEOTIDE SEQUENCE [LARGE SCALE GENOMIC DNA]</scope>
    <source>
        <strain evidence="5 6">USNM 41457</strain>
    </source>
</reference>
<dbReference type="Gene3D" id="3.30.1740.20">
    <property type="entry name" value="Ribosomal protein S26e"/>
    <property type="match status" value="1"/>
</dbReference>
<dbReference type="VEuPathDB" id="MicrosporidiaDB:EDEG_02469"/>
<dbReference type="HOGENOM" id="CLU_129451_0_1_1"/>
<dbReference type="GO" id="GO:0022627">
    <property type="term" value="C:cytosolic small ribosomal subunit"/>
    <property type="evidence" value="ECO:0007669"/>
    <property type="project" value="TreeGrafter"/>
</dbReference>
<dbReference type="EMBL" id="AFBI03000044">
    <property type="protein sequence ID" value="EJW03164.1"/>
    <property type="molecule type" value="Genomic_DNA"/>
</dbReference>
<dbReference type="STRING" id="1003232.J9D6M2"/>
<keyword evidence="2 4" id="KW-0689">Ribosomal protein</keyword>
<dbReference type="FunCoup" id="J9D6M2">
    <property type="interactions" value="168"/>
</dbReference>
<dbReference type="InterPro" id="IPR000892">
    <property type="entry name" value="Ribosomal_eS26"/>
</dbReference>
<dbReference type="GO" id="GO:0003729">
    <property type="term" value="F:mRNA binding"/>
    <property type="evidence" value="ECO:0007669"/>
    <property type="project" value="TreeGrafter"/>
</dbReference>
<sequence>MPVKRRNHGRAKKNRGHTDFQRCDNCHRACPKDKAIKRYQVRNVIEAAAADDLKLAILIENFEIPKSFDKSVLCISCAVHKRVVRSRSVEKRKLRGAAARAAN</sequence>
<organism evidence="5 6">
    <name type="scientific">Edhazardia aedis (strain USNM 41457)</name>
    <name type="common">Microsporidian parasite</name>
    <dbReference type="NCBI Taxonomy" id="1003232"/>
    <lineage>
        <taxon>Eukaryota</taxon>
        <taxon>Fungi</taxon>
        <taxon>Fungi incertae sedis</taxon>
        <taxon>Microsporidia</taxon>
        <taxon>Edhazardia</taxon>
    </lineage>
</organism>
<name>J9D6M2_EDHAE</name>
<proteinExistence type="inferred from homology"/>
<dbReference type="Proteomes" id="UP000003163">
    <property type="component" value="Unassembled WGS sequence"/>
</dbReference>
<comment type="similarity">
    <text evidence="1 4">Belongs to the eukaryotic ribosomal protein eS26 family.</text>
</comment>
<accession>J9D6M2</accession>
<dbReference type="PANTHER" id="PTHR12538:SF0">
    <property type="entry name" value="40S RIBOSOMAL PROTEIN S26"/>
    <property type="match status" value="1"/>
</dbReference>
<dbReference type="InParanoid" id="J9D6M2"/>
<evidence type="ECO:0000313" key="5">
    <source>
        <dbReference type="EMBL" id="EJW03164.1"/>
    </source>
</evidence>
<keyword evidence="6" id="KW-1185">Reference proteome</keyword>
<dbReference type="Pfam" id="PF01283">
    <property type="entry name" value="Ribosomal_S26e"/>
    <property type="match status" value="1"/>
</dbReference>
<evidence type="ECO:0000256" key="4">
    <source>
        <dbReference type="RuleBase" id="RU363128"/>
    </source>
</evidence>
<protein>
    <recommendedName>
        <fullName evidence="4">40S ribosomal protein S26</fullName>
    </recommendedName>
</protein>
<dbReference type="GO" id="GO:0006412">
    <property type="term" value="P:translation"/>
    <property type="evidence" value="ECO:0007669"/>
    <property type="project" value="InterPro"/>
</dbReference>
<evidence type="ECO:0000256" key="3">
    <source>
        <dbReference type="ARBA" id="ARBA00023274"/>
    </source>
</evidence>
<gene>
    <name evidence="5" type="ORF">EDEG_02469</name>
</gene>
<evidence type="ECO:0000313" key="6">
    <source>
        <dbReference type="Proteomes" id="UP000003163"/>
    </source>
</evidence>
<dbReference type="InterPro" id="IPR038551">
    <property type="entry name" value="Ribosomal_eS26_sf"/>
</dbReference>
<dbReference type="OMA" id="KCYCVSC"/>